<evidence type="ECO:0000313" key="3">
    <source>
        <dbReference type="Proteomes" id="UP001153069"/>
    </source>
</evidence>
<sequence length="408" mass="46595">MCDWCGPKFGFLTQDGCFECQPLPYIGRDVKRFGATFFEHGHGGTVEAQRNDLPMDACYDTNTTKDGSGHAEPPNRNGDKENCPKAPFKMSTNLDSLFSPFPEKAKYVVSKREPTDFYRLEKILPPKKKADTTESPIKRMKNEIAMKEKPITYNNWRHARPGVSLFDTGEAYSYLSSSMHLNSNKSLSGAFWYTELPSYKERKALREKEAEEHSKRKSQQQENKGEPMKTAPEEQQNRQEHNKLAEDLLDLADQQEKEDTNKKAEEEDVIVAMPPKPSKFGQEHQSMKKWLQQHGGATSFRMLPMPIKKKEPVPPQEQLPRGTKSRMENVFKALRPMAYEHFRQNPRLLKKSSEEITARLNQCLGQLSVEAKEIPETFKSQTPKKKAAKPRKTKNNRKSAPGGGTGEE</sequence>
<feature type="compositionally biased region" description="Basic residues" evidence="1">
    <location>
        <begin position="382"/>
        <end position="397"/>
    </location>
</feature>
<gene>
    <name evidence="2" type="ORF">SEMRO_1395_G269040.1</name>
</gene>
<feature type="region of interest" description="Disordered" evidence="1">
    <location>
        <begin position="61"/>
        <end position="85"/>
    </location>
</feature>
<dbReference type="AlphaFoldDB" id="A0A9N8HSK1"/>
<feature type="region of interest" description="Disordered" evidence="1">
    <location>
        <begin position="372"/>
        <end position="408"/>
    </location>
</feature>
<feature type="region of interest" description="Disordered" evidence="1">
    <location>
        <begin position="205"/>
        <end position="240"/>
    </location>
</feature>
<feature type="compositionally biased region" description="Basic and acidic residues" evidence="1">
    <location>
        <begin position="205"/>
        <end position="214"/>
    </location>
</feature>
<evidence type="ECO:0000313" key="2">
    <source>
        <dbReference type="EMBL" id="CAB9523255.1"/>
    </source>
</evidence>
<proteinExistence type="predicted"/>
<accession>A0A9N8HSK1</accession>
<evidence type="ECO:0000256" key="1">
    <source>
        <dbReference type="SAM" id="MobiDB-lite"/>
    </source>
</evidence>
<keyword evidence="3" id="KW-1185">Reference proteome</keyword>
<organism evidence="2 3">
    <name type="scientific">Seminavis robusta</name>
    <dbReference type="NCBI Taxonomy" id="568900"/>
    <lineage>
        <taxon>Eukaryota</taxon>
        <taxon>Sar</taxon>
        <taxon>Stramenopiles</taxon>
        <taxon>Ochrophyta</taxon>
        <taxon>Bacillariophyta</taxon>
        <taxon>Bacillariophyceae</taxon>
        <taxon>Bacillariophycidae</taxon>
        <taxon>Naviculales</taxon>
        <taxon>Naviculaceae</taxon>
        <taxon>Seminavis</taxon>
    </lineage>
</organism>
<reference evidence="2" key="1">
    <citation type="submission" date="2020-06" db="EMBL/GenBank/DDBJ databases">
        <authorList>
            <consortium name="Plant Systems Biology data submission"/>
        </authorList>
    </citation>
    <scope>NUCLEOTIDE SEQUENCE</scope>
    <source>
        <strain evidence="2">D6</strain>
    </source>
</reference>
<protein>
    <submittedName>
        <fullName evidence="2">Uncharacterized protein</fullName>
    </submittedName>
</protein>
<name>A0A9N8HSK1_9STRA</name>
<dbReference type="Proteomes" id="UP001153069">
    <property type="component" value="Unassembled WGS sequence"/>
</dbReference>
<dbReference type="EMBL" id="CAICTM010001393">
    <property type="protein sequence ID" value="CAB9523255.1"/>
    <property type="molecule type" value="Genomic_DNA"/>
</dbReference>
<comment type="caution">
    <text evidence="2">The sequence shown here is derived from an EMBL/GenBank/DDBJ whole genome shotgun (WGS) entry which is preliminary data.</text>
</comment>
<feature type="compositionally biased region" description="Basic and acidic residues" evidence="1">
    <location>
        <begin position="223"/>
        <end position="240"/>
    </location>
</feature>